<name>A0AC61Y8K3_9FLAO</name>
<comment type="caution">
    <text evidence="1">The sequence shown here is derived from an EMBL/GenBank/DDBJ whole genome shotgun (WGS) entry which is preliminary data.</text>
</comment>
<evidence type="ECO:0000313" key="1">
    <source>
        <dbReference type="EMBL" id="VVU99704.1"/>
    </source>
</evidence>
<proteinExistence type="predicted"/>
<dbReference type="EMBL" id="CABVMM010000003">
    <property type="protein sequence ID" value="VVU99704.1"/>
    <property type="molecule type" value="Genomic_DNA"/>
</dbReference>
<keyword evidence="2" id="KW-1185">Reference proteome</keyword>
<accession>A0AC61Y8K3</accession>
<reference evidence="1" key="1">
    <citation type="submission" date="2019-09" db="EMBL/GenBank/DDBJ databases">
        <authorList>
            <person name="Rodrigo-Torres L."/>
            <person name="Arahal R. D."/>
            <person name="Lucena T."/>
        </authorList>
    </citation>
    <scope>NUCLEOTIDE SEQUENCE</scope>
    <source>
        <strain evidence="1">ISS653</strain>
    </source>
</reference>
<sequence length="147" mass="17019">MVSCVNLKNRSNYKLGFGNLFKSKDYYFLCITPHCDCLRPSKINNEFYFIHGKEIKIETALKGAETGDYTFCIIEGRPLSIEWICKPFSSYISDEDNVKIEKTISFRNESYPLEYICTLKENYAQRISNNSFGYGYRIGVDLPNLKG</sequence>
<organism evidence="1 2">
    <name type="scientific">Mesonia oceanica</name>
    <dbReference type="NCBI Taxonomy" id="2687242"/>
    <lineage>
        <taxon>Bacteria</taxon>
        <taxon>Pseudomonadati</taxon>
        <taxon>Bacteroidota</taxon>
        <taxon>Flavobacteriia</taxon>
        <taxon>Flavobacteriales</taxon>
        <taxon>Flavobacteriaceae</taxon>
        <taxon>Mesonia</taxon>
    </lineage>
</organism>
<protein>
    <submittedName>
        <fullName evidence="1">Uncharacterized protein</fullName>
    </submittedName>
</protein>
<evidence type="ECO:0000313" key="2">
    <source>
        <dbReference type="Proteomes" id="UP000356253"/>
    </source>
</evidence>
<dbReference type="Proteomes" id="UP000356253">
    <property type="component" value="Unassembled WGS sequence"/>
</dbReference>
<gene>
    <name evidence="1" type="ORF">FVB9532_00961</name>
</gene>